<proteinExistence type="predicted"/>
<dbReference type="GO" id="GO:0004519">
    <property type="term" value="F:endonuclease activity"/>
    <property type="evidence" value="ECO:0007669"/>
    <property type="project" value="UniProtKB-KW"/>
</dbReference>
<dbReference type="AlphaFoldDB" id="E0SSA5"/>
<dbReference type="InterPro" id="IPR011856">
    <property type="entry name" value="tRNA_endonuc-like_dom_sf"/>
</dbReference>
<dbReference type="PANTHER" id="PTHR34314:SF6">
    <property type="entry name" value="DUF3782 DOMAIN-CONTAINING PROTEIN"/>
    <property type="match status" value="1"/>
</dbReference>
<keyword evidence="2" id="KW-0255">Endonuclease</keyword>
<evidence type="ECO:0000256" key="1">
    <source>
        <dbReference type="SAM" id="Coils"/>
    </source>
</evidence>
<dbReference type="Gene3D" id="3.40.1350.10">
    <property type="match status" value="1"/>
</dbReference>
<keyword evidence="2" id="KW-0540">Nuclease</keyword>
<evidence type="ECO:0000313" key="3">
    <source>
        <dbReference type="Proteomes" id="UP000001304"/>
    </source>
</evidence>
<dbReference type="EMBL" id="CP002098">
    <property type="protein sequence ID" value="ADM28562.1"/>
    <property type="molecule type" value="Genomic_DNA"/>
</dbReference>
<dbReference type="GO" id="GO:0003676">
    <property type="term" value="F:nucleic acid binding"/>
    <property type="evidence" value="ECO:0007669"/>
    <property type="project" value="InterPro"/>
</dbReference>
<protein>
    <submittedName>
        <fullName evidence="2">RecB family-like endonuclease</fullName>
    </submittedName>
</protein>
<dbReference type="InterPro" id="IPR003509">
    <property type="entry name" value="UPF0102_YraN-like"/>
</dbReference>
<dbReference type="Proteomes" id="UP000001304">
    <property type="component" value="Chromosome"/>
</dbReference>
<reference evidence="2 3" key="1">
    <citation type="journal article" date="2010" name="Stand. Genomic Sci.">
        <title>Complete genome sequence of Ignisphaera aggregans type strain (AQ1.S1).</title>
        <authorList>
            <person name="Goker M."/>
            <person name="Held B."/>
            <person name="Lapidus A."/>
            <person name="Nolan M."/>
            <person name="Spring S."/>
            <person name="Yasawong M."/>
            <person name="Lucas S."/>
            <person name="Glavina Del Rio T."/>
            <person name="Tice H."/>
            <person name="Cheng J.F."/>
            <person name="Goodwin L."/>
            <person name="Tapia R."/>
            <person name="Pitluck S."/>
            <person name="Liolios K."/>
            <person name="Ivanova N."/>
            <person name="Mavromatis K."/>
            <person name="Mikhailova N."/>
            <person name="Pati A."/>
            <person name="Chen A."/>
            <person name="Palaniappan K."/>
            <person name="Brambilla E."/>
            <person name="Land M."/>
            <person name="Hauser L."/>
            <person name="Chang Y.J."/>
            <person name="Jeffries C.D."/>
            <person name="Brettin T."/>
            <person name="Detter J.C."/>
            <person name="Han C."/>
            <person name="Rohde M."/>
            <person name="Sikorski J."/>
            <person name="Woyke T."/>
            <person name="Bristow J."/>
            <person name="Eisen J.A."/>
            <person name="Markowitz V."/>
            <person name="Hugenholtz P."/>
            <person name="Kyrpides N.C."/>
            <person name="Klenk H.P."/>
        </authorList>
    </citation>
    <scope>NUCLEOTIDE SEQUENCE [LARGE SCALE GENOMIC DNA]</scope>
    <source>
        <strain evidence="3">DSM 17230 / JCM 13409 / AQ1.S1</strain>
    </source>
</reference>
<dbReference type="PANTHER" id="PTHR34314">
    <property type="entry name" value="CRENARCHAEAL PROTEIN, PUTATIVE-RELATED"/>
    <property type="match status" value="1"/>
</dbReference>
<evidence type="ECO:0000313" key="2">
    <source>
        <dbReference type="EMBL" id="ADM28562.1"/>
    </source>
</evidence>
<keyword evidence="1" id="KW-0175">Coiled coil</keyword>
<dbReference type="Pfam" id="PF02021">
    <property type="entry name" value="UPF0102"/>
    <property type="match status" value="1"/>
</dbReference>
<keyword evidence="3" id="KW-1185">Reference proteome</keyword>
<name>E0SSA5_IGNAA</name>
<dbReference type="SUPFAM" id="SSF52980">
    <property type="entry name" value="Restriction endonuclease-like"/>
    <property type="match status" value="1"/>
</dbReference>
<keyword evidence="2" id="KW-0378">Hydrolase</keyword>
<dbReference type="BioCyc" id="IAGG583356:GHAH-1752-MONOMER"/>
<dbReference type="InterPro" id="IPR011335">
    <property type="entry name" value="Restrct_endonuc-II-like"/>
</dbReference>
<dbReference type="STRING" id="583356.Igag_1765"/>
<dbReference type="HOGENOM" id="CLU_088484_0_0_2"/>
<feature type="coiled-coil region" evidence="1">
    <location>
        <begin position="223"/>
        <end position="260"/>
    </location>
</feature>
<accession>E0SSA5</accession>
<dbReference type="KEGG" id="iag:Igag_1765"/>
<gene>
    <name evidence="2" type="ordered locus">Igag_1765</name>
</gene>
<sequence length="261" mass="29556">MSESHRRLSPTSRWVSSERIAARVLEELGFRVIETHKKVFVNNIEVGEVDIIASDSDGQLWAVEVKAGKIDVSGVRQVYVNSILLNMKPMIICKGFADDSAKELADRLGVRVIQLSDVFLVESEELEVIIREVVEDVLVEYLEVFLGSVHNVKPEHIEILKAIVYTSSFNEAAEKLGMDIHTFTKRLDELRTLGIIPRWAKKYSAIKRIAQIFIQRNNIMTALEEAQKLLETTKTLAQSLQQLSQILSSLQKQLQKTVQQG</sequence>
<organism evidence="2 3">
    <name type="scientific">Ignisphaera aggregans (strain DSM 17230 / JCM 13409 / AQ1.S1)</name>
    <dbReference type="NCBI Taxonomy" id="583356"/>
    <lineage>
        <taxon>Archaea</taxon>
        <taxon>Thermoproteota</taxon>
        <taxon>Thermoprotei</taxon>
        <taxon>Desulfurococcales</taxon>
        <taxon>Desulfurococcaceae</taxon>
        <taxon>Ignisphaera</taxon>
    </lineage>
</organism>